<accession>A0A5C3NEN2</accession>
<dbReference type="OrthoDB" id="3237250at2759"/>
<evidence type="ECO:0000313" key="2">
    <source>
        <dbReference type="Proteomes" id="UP000305948"/>
    </source>
</evidence>
<name>A0A5C3NEN2_9AGAM</name>
<proteinExistence type="predicted"/>
<protein>
    <submittedName>
        <fullName evidence="1">Uncharacterized protein</fullName>
    </submittedName>
</protein>
<reference evidence="1 2" key="1">
    <citation type="journal article" date="2019" name="Nat. Ecol. Evol.">
        <title>Megaphylogeny resolves global patterns of mushroom evolution.</title>
        <authorList>
            <person name="Varga T."/>
            <person name="Krizsan K."/>
            <person name="Foldi C."/>
            <person name="Dima B."/>
            <person name="Sanchez-Garcia M."/>
            <person name="Sanchez-Ramirez S."/>
            <person name="Szollosi G.J."/>
            <person name="Szarkandi J.G."/>
            <person name="Papp V."/>
            <person name="Albert L."/>
            <person name="Andreopoulos W."/>
            <person name="Angelini C."/>
            <person name="Antonin V."/>
            <person name="Barry K.W."/>
            <person name="Bougher N.L."/>
            <person name="Buchanan P."/>
            <person name="Buyck B."/>
            <person name="Bense V."/>
            <person name="Catcheside P."/>
            <person name="Chovatia M."/>
            <person name="Cooper J."/>
            <person name="Damon W."/>
            <person name="Desjardin D."/>
            <person name="Finy P."/>
            <person name="Geml J."/>
            <person name="Haridas S."/>
            <person name="Hughes K."/>
            <person name="Justo A."/>
            <person name="Karasinski D."/>
            <person name="Kautmanova I."/>
            <person name="Kiss B."/>
            <person name="Kocsube S."/>
            <person name="Kotiranta H."/>
            <person name="LaButti K.M."/>
            <person name="Lechner B.E."/>
            <person name="Liimatainen K."/>
            <person name="Lipzen A."/>
            <person name="Lukacs Z."/>
            <person name="Mihaltcheva S."/>
            <person name="Morgado L.N."/>
            <person name="Niskanen T."/>
            <person name="Noordeloos M.E."/>
            <person name="Ohm R.A."/>
            <person name="Ortiz-Santana B."/>
            <person name="Ovrebo C."/>
            <person name="Racz N."/>
            <person name="Riley R."/>
            <person name="Savchenko A."/>
            <person name="Shiryaev A."/>
            <person name="Soop K."/>
            <person name="Spirin V."/>
            <person name="Szebenyi C."/>
            <person name="Tomsovsky M."/>
            <person name="Tulloss R.E."/>
            <person name="Uehling J."/>
            <person name="Grigoriev I.V."/>
            <person name="Vagvolgyi C."/>
            <person name="Papp T."/>
            <person name="Martin F.M."/>
            <person name="Miettinen O."/>
            <person name="Hibbett D.S."/>
            <person name="Nagy L.G."/>
        </authorList>
    </citation>
    <scope>NUCLEOTIDE SEQUENCE [LARGE SCALE GENOMIC DNA]</scope>
    <source>
        <strain evidence="1 2">OMC1185</strain>
    </source>
</reference>
<evidence type="ECO:0000313" key="1">
    <source>
        <dbReference type="EMBL" id="TFK55347.1"/>
    </source>
</evidence>
<dbReference type="AlphaFoldDB" id="A0A5C3NEN2"/>
<organism evidence="1 2">
    <name type="scientific">Heliocybe sulcata</name>
    <dbReference type="NCBI Taxonomy" id="5364"/>
    <lineage>
        <taxon>Eukaryota</taxon>
        <taxon>Fungi</taxon>
        <taxon>Dikarya</taxon>
        <taxon>Basidiomycota</taxon>
        <taxon>Agaricomycotina</taxon>
        <taxon>Agaricomycetes</taxon>
        <taxon>Gloeophyllales</taxon>
        <taxon>Gloeophyllaceae</taxon>
        <taxon>Heliocybe</taxon>
    </lineage>
</organism>
<dbReference type="EMBL" id="ML213505">
    <property type="protein sequence ID" value="TFK55347.1"/>
    <property type="molecule type" value="Genomic_DNA"/>
</dbReference>
<gene>
    <name evidence="1" type="ORF">OE88DRAFT_1642523</name>
</gene>
<dbReference type="Proteomes" id="UP000305948">
    <property type="component" value="Unassembled WGS sequence"/>
</dbReference>
<sequence length="187" mass="21955">MVPGSGGQHKGETCEQFLARRAEWWRAVYGKASAEQMRMYRAREESQCRFPCKGVMVYEWSIADEGHNIHQQCTVNRSNVSDMWGSIDPKYMVYDAVDSCWDCYQDRHVLQYTIDLYEDDGEDEDDFREGITFMPPSILSSTPQPTQYPSQKVRRHWKEGYSNKYKFFYFMMKIYVEPVNAGGDILT</sequence>
<keyword evidence="2" id="KW-1185">Reference proteome</keyword>